<dbReference type="EMBL" id="QJSU01000005">
    <property type="protein sequence ID" value="PYE38931.1"/>
    <property type="molecule type" value="Genomic_DNA"/>
</dbReference>
<sequence length="423" mass="47810">MSEKKNIFRKEVLEAKNQGWAGNVILTRPFSFTLLTICSLIIGLMIVFFLFFGSYTKRSTVQGQLVPKDGLIQVYSNVQGFISKKLVAEGQTVKKDDVLYSIATTKYNNEGSTSAAIDKELENKAAALDIEKYQINKAHELQVQIYLMQKSRLEDDLNQVVASIRLQEEEIETTKKVLDNYRSIIDIGAVSREDFDSKNMEYLLALEKKDSLETNKSSLKKQINEQSYTVEKLQHEHKNQLSQLDRLLYDNQQQSVEVKASESSVIQASQPGVVSSIYAQTGQYIDLSKPLMTILPQSNVLVAQLYVPDIAIGFMDVGDIVLLRYQAYPYQKFGHAKARISSIAKTAIAAQNIPSIGTVSLEEQMNNKPVYLVKAVLDRQDIQAYGERLPLQVGMTLEADVLQERRKLYEWVLEPIYSITGKI</sequence>
<name>A0A2V4UZG9_9GAMM</name>
<dbReference type="RefSeq" id="WP_110923180.1">
    <property type="nucleotide sequence ID" value="NZ_QJSU01000005.1"/>
</dbReference>
<reference evidence="2 3" key="1">
    <citation type="submission" date="2018-06" db="EMBL/GenBank/DDBJ databases">
        <title>Genomic Encyclopedia of Type Strains, Phase III (KMG-III): the genomes of soil and plant-associated and newly described type strains.</title>
        <authorList>
            <person name="Whitman W."/>
        </authorList>
    </citation>
    <scope>NUCLEOTIDE SEQUENCE [LARGE SCALE GENOMIC DNA]</scope>
    <source>
        <strain evidence="2 3">CECT 5889</strain>
    </source>
</reference>
<feature type="transmembrane region" description="Helical" evidence="1">
    <location>
        <begin position="30"/>
        <end position="52"/>
    </location>
</feature>
<dbReference type="OrthoDB" id="9775513at2"/>
<dbReference type="Gene3D" id="1.10.287.470">
    <property type="entry name" value="Helix hairpin bin"/>
    <property type="match status" value="1"/>
</dbReference>
<proteinExistence type="predicted"/>
<keyword evidence="1" id="KW-1133">Transmembrane helix</keyword>
<evidence type="ECO:0000313" key="3">
    <source>
        <dbReference type="Proteomes" id="UP000247746"/>
    </source>
</evidence>
<comment type="caution">
    <text evidence="2">The sequence shown here is derived from an EMBL/GenBank/DDBJ whole genome shotgun (WGS) entry which is preliminary data.</text>
</comment>
<dbReference type="Gene3D" id="2.40.30.170">
    <property type="match status" value="1"/>
</dbReference>
<protein>
    <submittedName>
        <fullName evidence="2">Membrane fusion protein</fullName>
    </submittedName>
</protein>
<dbReference type="InterPro" id="IPR011053">
    <property type="entry name" value="Single_hybrid_motif"/>
</dbReference>
<dbReference type="PRINTS" id="PR01490">
    <property type="entry name" value="RTXTOXIND"/>
</dbReference>
<keyword evidence="1" id="KW-0472">Membrane</keyword>
<dbReference type="InterPro" id="IPR050739">
    <property type="entry name" value="MFP"/>
</dbReference>
<keyword evidence="3" id="KW-1185">Reference proteome</keyword>
<dbReference type="SUPFAM" id="SSF51230">
    <property type="entry name" value="Single hybrid motif"/>
    <property type="match status" value="1"/>
</dbReference>
<gene>
    <name evidence="2" type="ORF">DFP82_10585</name>
</gene>
<evidence type="ECO:0000313" key="2">
    <source>
        <dbReference type="EMBL" id="PYE38931.1"/>
    </source>
</evidence>
<dbReference type="Proteomes" id="UP000247746">
    <property type="component" value="Unassembled WGS sequence"/>
</dbReference>
<dbReference type="AlphaFoldDB" id="A0A2V4UZG9"/>
<organism evidence="2 3">
    <name type="scientific">Psychrobacter fozii</name>
    <dbReference type="NCBI Taxonomy" id="198480"/>
    <lineage>
        <taxon>Bacteria</taxon>
        <taxon>Pseudomonadati</taxon>
        <taxon>Pseudomonadota</taxon>
        <taxon>Gammaproteobacteria</taxon>
        <taxon>Moraxellales</taxon>
        <taxon>Moraxellaceae</taxon>
        <taxon>Psychrobacter</taxon>
    </lineage>
</organism>
<accession>A0A2V4UZG9</accession>
<evidence type="ECO:0000256" key="1">
    <source>
        <dbReference type="SAM" id="Phobius"/>
    </source>
</evidence>
<dbReference type="PANTHER" id="PTHR30386:SF28">
    <property type="entry name" value="EXPORTED PROTEIN"/>
    <property type="match status" value="1"/>
</dbReference>
<dbReference type="Gene3D" id="2.40.50.100">
    <property type="match status" value="1"/>
</dbReference>
<keyword evidence="1" id="KW-0812">Transmembrane</keyword>
<dbReference type="PANTHER" id="PTHR30386">
    <property type="entry name" value="MEMBRANE FUSION SUBUNIT OF EMRAB-TOLC MULTIDRUG EFFLUX PUMP"/>
    <property type="match status" value="1"/>
</dbReference>